<keyword evidence="3" id="KW-1185">Reference proteome</keyword>
<proteinExistence type="predicted"/>
<comment type="caution">
    <text evidence="2">The sequence shown here is derived from an EMBL/GenBank/DDBJ whole genome shotgun (WGS) entry which is preliminary data.</text>
</comment>
<dbReference type="EMBL" id="JYDI01000322">
    <property type="protein sequence ID" value="KRY45872.1"/>
    <property type="molecule type" value="Genomic_DNA"/>
</dbReference>
<protein>
    <submittedName>
        <fullName evidence="2">Uncharacterized protein</fullName>
    </submittedName>
</protein>
<feature type="region of interest" description="Disordered" evidence="1">
    <location>
        <begin position="1"/>
        <end position="57"/>
    </location>
</feature>
<dbReference type="Proteomes" id="UP000054653">
    <property type="component" value="Unassembled WGS sequence"/>
</dbReference>
<evidence type="ECO:0000256" key="1">
    <source>
        <dbReference type="SAM" id="MobiDB-lite"/>
    </source>
</evidence>
<reference evidence="2 3" key="1">
    <citation type="submission" date="2015-01" db="EMBL/GenBank/DDBJ databases">
        <title>Evolution of Trichinella species and genotypes.</title>
        <authorList>
            <person name="Korhonen P.K."/>
            <person name="Edoardo P."/>
            <person name="Giuseppe L.R."/>
            <person name="Gasser R.B."/>
        </authorList>
    </citation>
    <scope>NUCLEOTIDE SEQUENCE [LARGE SCALE GENOMIC DNA]</scope>
    <source>
        <strain evidence="2">ISS120</strain>
    </source>
</reference>
<organism evidence="2 3">
    <name type="scientific">Trichinella britovi</name>
    <name type="common">Parasitic roundworm</name>
    <dbReference type="NCBI Taxonomy" id="45882"/>
    <lineage>
        <taxon>Eukaryota</taxon>
        <taxon>Metazoa</taxon>
        <taxon>Ecdysozoa</taxon>
        <taxon>Nematoda</taxon>
        <taxon>Enoplea</taxon>
        <taxon>Dorylaimia</taxon>
        <taxon>Trichinellida</taxon>
        <taxon>Trichinellidae</taxon>
        <taxon>Trichinella</taxon>
    </lineage>
</organism>
<feature type="compositionally biased region" description="Basic and acidic residues" evidence="1">
    <location>
        <begin position="1"/>
        <end position="10"/>
    </location>
</feature>
<evidence type="ECO:0000313" key="3">
    <source>
        <dbReference type="Proteomes" id="UP000054653"/>
    </source>
</evidence>
<dbReference type="AlphaFoldDB" id="A0A0V1C9D4"/>
<gene>
    <name evidence="2" type="ORF">T03_2266</name>
</gene>
<accession>A0A0V1C9D4</accession>
<evidence type="ECO:0000313" key="2">
    <source>
        <dbReference type="EMBL" id="KRY45872.1"/>
    </source>
</evidence>
<name>A0A0V1C9D4_TRIBR</name>
<sequence length="103" mass="10981">MQSREVRERIGQPFPPQPGVQRTPSRALPAGAGDSQKGMPVGGMCNRYRGRPAANNRRRCLGERRPSQDCGNFGAALGQDGSDAGTAVPLAIHTESNGVLRVR</sequence>